<dbReference type="AlphaFoldDB" id="A0A0M3I8D5"/>
<keyword evidence="1" id="KW-0732">Signal</keyword>
<reference evidence="3" key="1">
    <citation type="submission" date="2017-02" db="UniProtKB">
        <authorList>
            <consortium name="WormBaseParasite"/>
        </authorList>
    </citation>
    <scope>IDENTIFICATION</scope>
</reference>
<dbReference type="WBParaSite" id="ALUE_0001359101-mRNA-1">
    <property type="protein sequence ID" value="ALUE_0001359101-mRNA-1"/>
    <property type="gene ID" value="ALUE_0001359101"/>
</dbReference>
<proteinExistence type="predicted"/>
<keyword evidence="2" id="KW-1185">Reference proteome</keyword>
<accession>A0A0M3I8D5</accession>
<feature type="chain" id="PRO_5005656700" evidence="1">
    <location>
        <begin position="22"/>
        <end position="81"/>
    </location>
</feature>
<evidence type="ECO:0000313" key="2">
    <source>
        <dbReference type="Proteomes" id="UP000036681"/>
    </source>
</evidence>
<sequence length="81" mass="8496">MCATFLGTPLTTLGSCAVTHATAVLPPGESTYTMNHVLIISGAHKIDVGYVRVIRCRDGPCAGYVIITFIDCEHGGGESLD</sequence>
<feature type="signal peptide" evidence="1">
    <location>
        <begin position="1"/>
        <end position="21"/>
    </location>
</feature>
<evidence type="ECO:0000313" key="3">
    <source>
        <dbReference type="WBParaSite" id="ALUE_0001359101-mRNA-1"/>
    </source>
</evidence>
<dbReference type="Proteomes" id="UP000036681">
    <property type="component" value="Unplaced"/>
</dbReference>
<protein>
    <submittedName>
        <fullName evidence="3">Secreted protein</fullName>
    </submittedName>
</protein>
<evidence type="ECO:0000256" key="1">
    <source>
        <dbReference type="SAM" id="SignalP"/>
    </source>
</evidence>
<name>A0A0M3I8D5_ASCLU</name>
<organism evidence="2 3">
    <name type="scientific">Ascaris lumbricoides</name>
    <name type="common">Giant roundworm</name>
    <dbReference type="NCBI Taxonomy" id="6252"/>
    <lineage>
        <taxon>Eukaryota</taxon>
        <taxon>Metazoa</taxon>
        <taxon>Ecdysozoa</taxon>
        <taxon>Nematoda</taxon>
        <taxon>Chromadorea</taxon>
        <taxon>Rhabditida</taxon>
        <taxon>Spirurina</taxon>
        <taxon>Ascaridomorpha</taxon>
        <taxon>Ascaridoidea</taxon>
        <taxon>Ascarididae</taxon>
        <taxon>Ascaris</taxon>
    </lineage>
</organism>